<name>A0ABX4CW34_9FLAO</name>
<organism evidence="1 2">
    <name type="scientific">Flavobacterium plurextorum</name>
    <dbReference type="NCBI Taxonomy" id="1114867"/>
    <lineage>
        <taxon>Bacteria</taxon>
        <taxon>Pseudomonadati</taxon>
        <taxon>Bacteroidota</taxon>
        <taxon>Flavobacteriia</taxon>
        <taxon>Flavobacteriales</taxon>
        <taxon>Flavobacteriaceae</taxon>
        <taxon>Flavobacterium</taxon>
    </lineage>
</organism>
<accession>A0ABX4CW34</accession>
<gene>
    <name evidence="1" type="ORF">B0A81_07685</name>
</gene>
<protein>
    <recommendedName>
        <fullName evidence="3">Phage protein</fullName>
    </recommendedName>
</protein>
<evidence type="ECO:0008006" key="3">
    <source>
        <dbReference type="Google" id="ProtNLM"/>
    </source>
</evidence>
<evidence type="ECO:0000313" key="2">
    <source>
        <dbReference type="Proteomes" id="UP000198381"/>
    </source>
</evidence>
<proteinExistence type="predicted"/>
<reference evidence="1 2" key="1">
    <citation type="submission" date="2016-11" db="EMBL/GenBank/DDBJ databases">
        <title>Whole genomes of Flavobacteriaceae.</title>
        <authorList>
            <person name="Stine C."/>
            <person name="Li C."/>
            <person name="Tadesse D."/>
        </authorList>
    </citation>
    <scope>NUCLEOTIDE SEQUENCE [LARGE SCALE GENOMIC DNA]</scope>
    <source>
        <strain evidence="1 2">CCUG 60112</strain>
    </source>
</reference>
<comment type="caution">
    <text evidence="1">The sequence shown here is derived from an EMBL/GenBank/DDBJ whole genome shotgun (WGS) entry which is preliminary data.</text>
</comment>
<dbReference type="RefSeq" id="WP_089057478.1">
    <property type="nucleotide sequence ID" value="NZ_MUHD01000014.1"/>
</dbReference>
<dbReference type="Proteomes" id="UP000198381">
    <property type="component" value="Unassembled WGS sequence"/>
</dbReference>
<evidence type="ECO:0000313" key="1">
    <source>
        <dbReference type="EMBL" id="OXB09034.1"/>
    </source>
</evidence>
<keyword evidence="2" id="KW-1185">Reference proteome</keyword>
<dbReference type="EMBL" id="MUHD01000014">
    <property type="protein sequence ID" value="OXB09034.1"/>
    <property type="molecule type" value="Genomic_DNA"/>
</dbReference>
<sequence>MTISKMDGEHIIYSEDGEVFKAFLNSNWYDTMSPYLYCVSELKSIKSKIDNNEKFKIESNGKIYHITTNLEFKTWIEKVFYGGFEKHVFID</sequence>